<dbReference type="STRING" id="360412.LARV_01195"/>
<evidence type="ECO:0000256" key="1">
    <source>
        <dbReference type="ARBA" id="ARBA00022679"/>
    </source>
</evidence>
<dbReference type="Proteomes" id="UP000055060">
    <property type="component" value="Unassembled WGS sequence"/>
</dbReference>
<evidence type="ECO:0000256" key="3">
    <source>
        <dbReference type="SAM" id="Phobius"/>
    </source>
</evidence>
<dbReference type="PROSITE" id="PS00101">
    <property type="entry name" value="HEXAPEP_TRANSFERASES"/>
    <property type="match status" value="1"/>
</dbReference>
<keyword evidence="3" id="KW-0812">Transmembrane</keyword>
<sequence length="259" mass="27914">MDTSAQSAYTTASSQKKAGIGLYVQRQADGLDRYLLEQLLYFVFGWVPTVAGIGLRAIFYRLILKMDGWAAIESGVRLRYASRIRLSHGVYLDQGVYLHACPNGIEIGPNTIIMHGAVLHVYNFRGMPQSGIRIGRDSLIGEYSIIRGQGGVTIGDRVYTSPFTQLLAVNHIFDDPNRPFTEQGITAQGIVVEDDVWLGAGAILTDGVRVGKGAVVAAGAVVTQDVPAHTVVAGVPARVIKQIDGSLPANAKDRTIFFA</sequence>
<dbReference type="SUPFAM" id="SSF51161">
    <property type="entry name" value="Trimeric LpxA-like enzymes"/>
    <property type="match status" value="2"/>
</dbReference>
<keyword evidence="2" id="KW-0677">Repeat</keyword>
<dbReference type="Pfam" id="PF14602">
    <property type="entry name" value="Hexapep_2"/>
    <property type="match status" value="2"/>
</dbReference>
<organism evidence="4">
    <name type="scientific">Longilinea arvoryzae</name>
    <dbReference type="NCBI Taxonomy" id="360412"/>
    <lineage>
        <taxon>Bacteria</taxon>
        <taxon>Bacillati</taxon>
        <taxon>Chloroflexota</taxon>
        <taxon>Anaerolineae</taxon>
        <taxon>Anaerolineales</taxon>
        <taxon>Anaerolineaceae</taxon>
        <taxon>Longilinea</taxon>
    </lineage>
</organism>
<dbReference type="InterPro" id="IPR011004">
    <property type="entry name" value="Trimer_LpxA-like_sf"/>
</dbReference>
<dbReference type="CDD" id="cd04647">
    <property type="entry name" value="LbH_MAT_like"/>
    <property type="match status" value="1"/>
</dbReference>
<keyword evidence="1 4" id="KW-0808">Transferase</keyword>
<dbReference type="InterPro" id="IPR001451">
    <property type="entry name" value="Hexapep"/>
</dbReference>
<reference evidence="4" key="1">
    <citation type="submission" date="2015-07" db="EMBL/GenBank/DDBJ databases">
        <title>Draft Genome Sequences of Anaerolinea thermolimosa IMO-1, Bellilinea caldifistulae GOMI-1, Leptolinea tardivitalis YMTK-2, Levilinea saccharolytica KIBI-1,Longilinea arvoryzae KOME-1, Previously Described as Members of the Anaerolineaceae (Chloroflexi).</title>
        <authorList>
            <person name="Sekiguchi Y."/>
            <person name="Ohashi A."/>
            <person name="Matsuura N."/>
            <person name="Tourlousse M.D."/>
        </authorList>
    </citation>
    <scope>NUCLEOTIDE SEQUENCE [LARGE SCALE GENOMIC DNA]</scope>
    <source>
        <strain evidence="4">KOME-1</strain>
    </source>
</reference>
<evidence type="ECO:0000313" key="4">
    <source>
        <dbReference type="EMBL" id="GAP13441.1"/>
    </source>
</evidence>
<dbReference type="InterPro" id="IPR018357">
    <property type="entry name" value="Hexapep_transf_CS"/>
</dbReference>
<name>A0A0S7BHX4_9CHLR</name>
<protein>
    <submittedName>
        <fullName evidence="4">Bacterial transferase hexapeptide</fullName>
    </submittedName>
</protein>
<dbReference type="AlphaFoldDB" id="A0A0S7BHX4"/>
<dbReference type="OrthoDB" id="9801697at2"/>
<keyword evidence="3" id="KW-1133">Transmembrane helix</keyword>
<dbReference type="EMBL" id="DF967972">
    <property type="protein sequence ID" value="GAP13441.1"/>
    <property type="molecule type" value="Genomic_DNA"/>
</dbReference>
<accession>A0A0S7BHX4</accession>
<feature type="transmembrane region" description="Helical" evidence="3">
    <location>
        <begin position="39"/>
        <end position="59"/>
    </location>
</feature>
<dbReference type="GO" id="GO:0016740">
    <property type="term" value="F:transferase activity"/>
    <property type="evidence" value="ECO:0007669"/>
    <property type="project" value="UniProtKB-KW"/>
</dbReference>
<dbReference type="PANTHER" id="PTHR23416">
    <property type="entry name" value="SIALIC ACID SYNTHASE-RELATED"/>
    <property type="match status" value="1"/>
</dbReference>
<evidence type="ECO:0000313" key="5">
    <source>
        <dbReference type="Proteomes" id="UP000055060"/>
    </source>
</evidence>
<proteinExistence type="predicted"/>
<dbReference type="PANTHER" id="PTHR23416:SF78">
    <property type="entry name" value="LIPOPOLYSACCHARIDE BIOSYNTHESIS O-ACETYL TRANSFERASE WBBJ-RELATED"/>
    <property type="match status" value="1"/>
</dbReference>
<keyword evidence="3" id="KW-0472">Membrane</keyword>
<dbReference type="InterPro" id="IPR051159">
    <property type="entry name" value="Hexapeptide_acetyltransf"/>
</dbReference>
<dbReference type="RefSeq" id="WP_152031722.1">
    <property type="nucleotide sequence ID" value="NZ_DF967972.1"/>
</dbReference>
<dbReference type="Gene3D" id="2.160.10.10">
    <property type="entry name" value="Hexapeptide repeat proteins"/>
    <property type="match status" value="2"/>
</dbReference>
<gene>
    <name evidence="4" type="ORF">LARV_01195</name>
</gene>
<keyword evidence="5" id="KW-1185">Reference proteome</keyword>
<evidence type="ECO:0000256" key="2">
    <source>
        <dbReference type="ARBA" id="ARBA00022737"/>
    </source>
</evidence>